<evidence type="ECO:0000313" key="3">
    <source>
        <dbReference type="Proteomes" id="UP000826234"/>
    </source>
</evidence>
<comment type="caution">
    <text evidence="2">The sequence shown here is derived from an EMBL/GenBank/DDBJ whole genome shotgun (WGS) entry which is preliminary data.</text>
</comment>
<feature type="region of interest" description="Disordered" evidence="1">
    <location>
        <begin position="375"/>
        <end position="513"/>
    </location>
</feature>
<feature type="compositionally biased region" description="Polar residues" evidence="1">
    <location>
        <begin position="208"/>
        <end position="220"/>
    </location>
</feature>
<feature type="region of interest" description="Disordered" evidence="1">
    <location>
        <begin position="200"/>
        <end position="362"/>
    </location>
</feature>
<dbReference type="EMBL" id="JAIPUX010000035">
    <property type="protein sequence ID" value="KAH0631402.1"/>
    <property type="molecule type" value="Genomic_DNA"/>
</dbReference>
<feature type="compositionally biased region" description="Polar residues" evidence="1">
    <location>
        <begin position="230"/>
        <end position="247"/>
    </location>
</feature>
<evidence type="ECO:0000313" key="2">
    <source>
        <dbReference type="EMBL" id="KAH0631402.1"/>
    </source>
</evidence>
<sequence length="513" mass="55082">MGGVSIDISVPPPTVLPSKPNAHAQCFLGRVERTLRRFFISTTTCINIPPKDFLMAEKQSDNRHSSEERPVLVSCGSSSTELSTAATSGLQPFSLGRLSSSVSSPSNLSSYTVPVRLDVLYFLLNSAAKGAQNTLPSLPAYGGQGTFSTCPCPSAQYALSCSRGCHHSTCNGVTSCTSIPLPSGGAHHLGEPQGGCAGQGGFSAGVPGNQNSGQHCLSTTHQRDGKGWPGSSQPNSATAWRSNQTTVGWKGHQREEGADRNNRDNRQGRWPSYGRSWGDRRQGTTESNFRKPGFQSWGREGSPFGSNSDSSRKNQEGSRRKMPWDVPDVRRRSNDVRVGWQKNQAKLEPTNSHSKAIDTGPAKSMLQVGGEDWEMDYENKEASSAAQASVSHPAHQKSQGDTPKTSEDWENEYASSSNPPKLRPRTSPLLEAPAKDPGSNTTRKESSGSHADQSKNGGFVSYLKGLYSDLPGKSSSEGSTDLAIDTDMESSKPSEEEQSPKNTAAAEESKAWE</sequence>
<evidence type="ECO:0000256" key="1">
    <source>
        <dbReference type="SAM" id="MobiDB-lite"/>
    </source>
</evidence>
<reference evidence="2 3" key="1">
    <citation type="journal article" date="2022" name="Gigascience">
        <title>A chromosome-level genome assembly and annotation of the desert horned lizard, Phrynosoma platyrhinos, provides insight into chromosomal rearrangements among reptiles.</title>
        <authorList>
            <person name="Koochekian N."/>
            <person name="Ascanio A."/>
            <person name="Farleigh K."/>
            <person name="Card D.C."/>
            <person name="Schield D.R."/>
            <person name="Castoe T.A."/>
            <person name="Jezkova T."/>
        </authorList>
    </citation>
    <scope>NUCLEOTIDE SEQUENCE [LARGE SCALE GENOMIC DNA]</scope>
    <source>
        <strain evidence="2">NK-2021</strain>
    </source>
</reference>
<protein>
    <submittedName>
        <fullName evidence="2">Uncharacterized protein</fullName>
    </submittedName>
</protein>
<organism evidence="2 3">
    <name type="scientific">Phrynosoma platyrhinos</name>
    <name type="common">Desert horned lizard</name>
    <dbReference type="NCBI Taxonomy" id="52577"/>
    <lineage>
        <taxon>Eukaryota</taxon>
        <taxon>Metazoa</taxon>
        <taxon>Chordata</taxon>
        <taxon>Craniata</taxon>
        <taxon>Vertebrata</taxon>
        <taxon>Euteleostomi</taxon>
        <taxon>Lepidosauria</taxon>
        <taxon>Squamata</taxon>
        <taxon>Bifurcata</taxon>
        <taxon>Unidentata</taxon>
        <taxon>Episquamata</taxon>
        <taxon>Toxicofera</taxon>
        <taxon>Iguania</taxon>
        <taxon>Phrynosomatidae</taxon>
        <taxon>Phrynosomatinae</taxon>
        <taxon>Phrynosoma</taxon>
    </lineage>
</organism>
<dbReference type="Proteomes" id="UP000826234">
    <property type="component" value="Unassembled WGS sequence"/>
</dbReference>
<feature type="compositionally biased region" description="Polar residues" evidence="1">
    <location>
        <begin position="382"/>
        <end position="403"/>
    </location>
</feature>
<feature type="compositionally biased region" description="Polar residues" evidence="1">
    <location>
        <begin position="341"/>
        <end position="354"/>
    </location>
</feature>
<gene>
    <name evidence="2" type="ORF">JD844_005710</name>
</gene>
<feature type="compositionally biased region" description="Basic and acidic residues" evidence="1">
    <location>
        <begin position="489"/>
        <end position="499"/>
    </location>
</feature>
<proteinExistence type="predicted"/>
<keyword evidence="3" id="KW-1185">Reference proteome</keyword>
<feature type="compositionally biased region" description="Basic and acidic residues" evidence="1">
    <location>
        <begin position="310"/>
        <end position="335"/>
    </location>
</feature>
<feature type="compositionally biased region" description="Basic and acidic residues" evidence="1">
    <location>
        <begin position="252"/>
        <end position="267"/>
    </location>
</feature>
<accession>A0ABQ7TPM5</accession>
<name>A0ABQ7TPM5_PHRPL</name>